<dbReference type="Pfam" id="PF00626">
    <property type="entry name" value="Gelsolin"/>
    <property type="match status" value="3"/>
</dbReference>
<dbReference type="SUPFAM" id="SSF55753">
    <property type="entry name" value="Actin depolymerizing proteins"/>
    <property type="match status" value="4"/>
</dbReference>
<dbReference type="GO" id="GO:0051016">
    <property type="term" value="P:barbed-end actin filament capping"/>
    <property type="evidence" value="ECO:0007669"/>
    <property type="project" value="TreeGrafter"/>
</dbReference>
<feature type="domain" description="Gelsolin-like" evidence="2">
    <location>
        <begin position="90"/>
        <end position="171"/>
    </location>
</feature>
<accession>A0A8J9VFQ6</accession>
<evidence type="ECO:0000259" key="2">
    <source>
        <dbReference type="Pfam" id="PF00626"/>
    </source>
</evidence>
<dbReference type="GO" id="GO:0008154">
    <property type="term" value="P:actin polymerization or depolymerization"/>
    <property type="evidence" value="ECO:0007669"/>
    <property type="project" value="TreeGrafter"/>
</dbReference>
<dbReference type="Gene3D" id="3.40.20.10">
    <property type="entry name" value="Severin"/>
    <property type="match status" value="4"/>
</dbReference>
<proteinExistence type="predicted"/>
<feature type="non-terminal residue" evidence="3">
    <location>
        <position position="564"/>
    </location>
</feature>
<dbReference type="Proteomes" id="UP000838878">
    <property type="component" value="Chromosome 9"/>
</dbReference>
<protein>
    <recommendedName>
        <fullName evidence="2">Gelsolin-like domain-containing protein</fullName>
    </recommendedName>
</protein>
<sequence>MPPAGLEPATAGTAKSVLREFLERMKFLCLWAVLAFTSVYARTATRQQSVSPQITSLSDKDARSKAKVHPAFKNAGQNAGLEIWRINNFEPEVVPAADIGKFYKGDSYIVLKTTADKKKNLSWDIHYWIGSESSQDEAGAAAILTVGLDDKFDGKAIQHRESMGYESSQFLGYFPGKVVRYLDGGNASGFKHVETNPGAEKRLFQVKGKKNIRVRQVDPLISSMNRGDVFILDINNDILVYVGEKAKNVEKLKAISVANQIRDQDHNGRGKVEIIDQYSSDADVQKFFTNLGSGAKDLVPEDTAGGDDQTFEKNEEKSVILSEVSESSGKIKITPLSAPFKQEQLKPQETYILDTVSGSIYVWVGKQASPKEKSEAMAKAEQYLASKNYPSWVHVAKIPQGTEPAIFKQYFATWKDVGMSHSRLVRSIDNSDLQELEEDTKTYLYEVTKSSNGIQFNLIPDFRQVDLQQDQSYILETNTNVFLWYGKEVPREEVKTWQPIVSSYMKSRPLTTFDKRRSVTKQGLEPTEFLRAFAKWDPDMWLKQSVYEREREEVLRNNEIRDTK</sequence>
<dbReference type="GO" id="GO:0015629">
    <property type="term" value="C:actin cytoskeleton"/>
    <property type="evidence" value="ECO:0007669"/>
    <property type="project" value="TreeGrafter"/>
</dbReference>
<dbReference type="EMBL" id="OV170229">
    <property type="protein sequence ID" value="CAH0730907.1"/>
    <property type="molecule type" value="Genomic_DNA"/>
</dbReference>
<dbReference type="CDD" id="cd11289">
    <property type="entry name" value="gelsolin_S2_like"/>
    <property type="match status" value="1"/>
</dbReference>
<dbReference type="CDD" id="cd11290">
    <property type="entry name" value="gelsolin_S1_like"/>
    <property type="match status" value="1"/>
</dbReference>
<dbReference type="AlphaFoldDB" id="A0A8J9VFQ6"/>
<keyword evidence="1" id="KW-0677">Repeat</keyword>
<dbReference type="FunFam" id="3.40.20.10:FF:000002">
    <property type="entry name" value="Gelsolin"/>
    <property type="match status" value="1"/>
</dbReference>
<reference evidence="3" key="1">
    <citation type="submission" date="2021-12" db="EMBL/GenBank/DDBJ databases">
        <authorList>
            <person name="Martin H S."/>
        </authorList>
    </citation>
    <scope>NUCLEOTIDE SEQUENCE</scope>
</reference>
<name>A0A8J9VFQ6_9NEOP</name>
<dbReference type="GO" id="GO:0005737">
    <property type="term" value="C:cytoplasm"/>
    <property type="evidence" value="ECO:0007669"/>
    <property type="project" value="TreeGrafter"/>
</dbReference>
<feature type="domain" description="Gelsolin-like" evidence="2">
    <location>
        <begin position="211"/>
        <end position="279"/>
    </location>
</feature>
<dbReference type="PRINTS" id="PR00597">
    <property type="entry name" value="GELSOLIN"/>
</dbReference>
<dbReference type="PANTHER" id="PTHR11977">
    <property type="entry name" value="VILLIN"/>
    <property type="match status" value="1"/>
</dbReference>
<dbReference type="InterPro" id="IPR029006">
    <property type="entry name" value="ADF-H/Gelsolin-like_dom_sf"/>
</dbReference>
<evidence type="ECO:0000313" key="4">
    <source>
        <dbReference type="Proteomes" id="UP000838878"/>
    </source>
</evidence>
<evidence type="ECO:0000256" key="1">
    <source>
        <dbReference type="ARBA" id="ARBA00022737"/>
    </source>
</evidence>
<dbReference type="OrthoDB" id="6375767at2759"/>
<dbReference type="PANTHER" id="PTHR11977:SF123">
    <property type="entry name" value="GELSOLIN"/>
    <property type="match status" value="1"/>
</dbReference>
<dbReference type="CDD" id="cd11292">
    <property type="entry name" value="gelsolin_S3_like"/>
    <property type="match status" value="1"/>
</dbReference>
<dbReference type="SMART" id="SM00262">
    <property type="entry name" value="GEL"/>
    <property type="match status" value="4"/>
</dbReference>
<dbReference type="GO" id="GO:0051014">
    <property type="term" value="P:actin filament severing"/>
    <property type="evidence" value="ECO:0007669"/>
    <property type="project" value="TreeGrafter"/>
</dbReference>
<keyword evidence="4" id="KW-1185">Reference proteome</keyword>
<gene>
    <name evidence="3" type="ORF">BINO364_LOCUS15831</name>
</gene>
<feature type="domain" description="Gelsolin-like" evidence="2">
    <location>
        <begin position="335"/>
        <end position="407"/>
    </location>
</feature>
<dbReference type="InterPro" id="IPR007123">
    <property type="entry name" value="Gelsolin-like_dom"/>
</dbReference>
<dbReference type="InterPro" id="IPR007122">
    <property type="entry name" value="Villin/Gelsolin"/>
</dbReference>
<dbReference type="GO" id="GO:0051015">
    <property type="term" value="F:actin filament binding"/>
    <property type="evidence" value="ECO:0007669"/>
    <property type="project" value="InterPro"/>
</dbReference>
<organism evidence="3 4">
    <name type="scientific">Brenthis ino</name>
    <name type="common">lesser marbled fritillary</name>
    <dbReference type="NCBI Taxonomy" id="405034"/>
    <lineage>
        <taxon>Eukaryota</taxon>
        <taxon>Metazoa</taxon>
        <taxon>Ecdysozoa</taxon>
        <taxon>Arthropoda</taxon>
        <taxon>Hexapoda</taxon>
        <taxon>Insecta</taxon>
        <taxon>Pterygota</taxon>
        <taxon>Neoptera</taxon>
        <taxon>Endopterygota</taxon>
        <taxon>Lepidoptera</taxon>
        <taxon>Glossata</taxon>
        <taxon>Ditrysia</taxon>
        <taxon>Papilionoidea</taxon>
        <taxon>Nymphalidae</taxon>
        <taxon>Heliconiinae</taxon>
        <taxon>Argynnini</taxon>
        <taxon>Brenthis</taxon>
    </lineage>
</organism>
<evidence type="ECO:0000313" key="3">
    <source>
        <dbReference type="EMBL" id="CAH0730907.1"/>
    </source>
</evidence>
<dbReference type="GO" id="GO:0005546">
    <property type="term" value="F:phosphatidylinositol-4,5-bisphosphate binding"/>
    <property type="evidence" value="ECO:0007669"/>
    <property type="project" value="TreeGrafter"/>
</dbReference>